<accession>A0A653L562</accession>
<dbReference type="PROSITE" id="PS51257">
    <property type="entry name" value="PROKAR_LIPOPROTEIN"/>
    <property type="match status" value="1"/>
</dbReference>
<protein>
    <recommendedName>
        <fullName evidence="3">Lipoprotein</fullName>
    </recommendedName>
</protein>
<dbReference type="AlphaFoldDB" id="A0A653L562"/>
<gene>
    <name evidence="1" type="ORF">AERO8C_30318</name>
</gene>
<evidence type="ECO:0008006" key="3">
    <source>
        <dbReference type="Google" id="ProtNLM"/>
    </source>
</evidence>
<proteinExistence type="predicted"/>
<dbReference type="OMA" id="LEWLDCG"/>
<reference evidence="1 2" key="1">
    <citation type="submission" date="2019-10" db="EMBL/GenBank/DDBJ databases">
        <authorList>
            <person name="Karimi E."/>
        </authorList>
    </citation>
    <scope>NUCLEOTIDE SEQUENCE [LARGE SCALE GENOMIC DNA]</scope>
    <source>
        <strain evidence="1">Aeromonas sp. 8C</strain>
    </source>
</reference>
<organism evidence="1 2">
    <name type="scientific">Aeromonas veronii</name>
    <dbReference type="NCBI Taxonomy" id="654"/>
    <lineage>
        <taxon>Bacteria</taxon>
        <taxon>Pseudomonadati</taxon>
        <taxon>Pseudomonadota</taxon>
        <taxon>Gammaproteobacteria</taxon>
        <taxon>Aeromonadales</taxon>
        <taxon>Aeromonadaceae</taxon>
        <taxon>Aeromonas</taxon>
    </lineage>
</organism>
<sequence>MDERNKMKKIMGSALALLLVGCAGDNNGGEEYRYNPPIAKATNNTQEMAIPVDLVWARAEKWFTDHGLTIENSQRGSGLMTANVNQSADGLEWLDCGTMGSKVALGNPNLQINLIITQSGNSSVATVNVKGNTELFFVESSGERVPAPSIKPVCVSRGTLEQSLFATLGN</sequence>
<name>A0A653L562_AERVE</name>
<dbReference type="Proteomes" id="UP000439123">
    <property type="component" value="Unassembled WGS sequence"/>
</dbReference>
<evidence type="ECO:0000313" key="2">
    <source>
        <dbReference type="Proteomes" id="UP000439123"/>
    </source>
</evidence>
<evidence type="ECO:0000313" key="1">
    <source>
        <dbReference type="EMBL" id="VXA86801.1"/>
    </source>
</evidence>
<dbReference type="EMBL" id="CABWLC010000016">
    <property type="protein sequence ID" value="VXA86801.1"/>
    <property type="molecule type" value="Genomic_DNA"/>
</dbReference>